<dbReference type="InterPro" id="IPR023168">
    <property type="entry name" value="GatB_Yqey_C_2"/>
</dbReference>
<dbReference type="PANTHER" id="PTHR28055:SF1">
    <property type="entry name" value="ALTERED INHERITANCE OF MITOCHONDRIA PROTEIN 41, MITOCHONDRIAL"/>
    <property type="match status" value="1"/>
</dbReference>
<gene>
    <name evidence="2" type="ORF">HMI49_25720</name>
    <name evidence="1" type="ORF">HNS30_37540</name>
</gene>
<dbReference type="GO" id="GO:0016884">
    <property type="term" value="F:carbon-nitrogen ligase activity, with glutamine as amido-N-donor"/>
    <property type="evidence" value="ECO:0007669"/>
    <property type="project" value="InterPro"/>
</dbReference>
<dbReference type="SUPFAM" id="SSF89095">
    <property type="entry name" value="GatB/YqeY motif"/>
    <property type="match status" value="1"/>
</dbReference>
<comment type="caution">
    <text evidence="2">The sequence shown here is derived from an EMBL/GenBank/DDBJ whole genome shotgun (WGS) entry which is preliminary data.</text>
</comment>
<dbReference type="Gene3D" id="1.10.10.410">
    <property type="match status" value="1"/>
</dbReference>
<dbReference type="Gene3D" id="1.10.1510.10">
    <property type="entry name" value="Uncharacterised protein YqeY/AIM41 PF09424, N-terminal domain"/>
    <property type="match status" value="1"/>
</dbReference>
<reference evidence="3 4" key="1">
    <citation type="submission" date="2020-05" db="EMBL/GenBank/DDBJ databases">
        <authorList>
            <person name="Whitworth D."/>
        </authorList>
    </citation>
    <scope>NUCLEOTIDE SEQUENCE [LARGE SCALE GENOMIC DNA]</scope>
    <source>
        <strain evidence="2 4">AB043B</strain>
        <strain evidence="1 3">CA046A</strain>
    </source>
</reference>
<evidence type="ECO:0000313" key="2">
    <source>
        <dbReference type="EMBL" id="NOK36612.1"/>
    </source>
</evidence>
<evidence type="ECO:0000313" key="3">
    <source>
        <dbReference type="Proteomes" id="UP000528460"/>
    </source>
</evidence>
<name>A0A3A8HF73_9BACT</name>
<dbReference type="EMBL" id="JABFJW010000530">
    <property type="protein sequence ID" value="NOK14732.1"/>
    <property type="molecule type" value="Genomic_DNA"/>
</dbReference>
<evidence type="ECO:0000313" key="4">
    <source>
        <dbReference type="Proteomes" id="UP000563426"/>
    </source>
</evidence>
<sequence length="152" mass="16487">MTTLKERLTADLKDAMKAKDELTLSVVRMLKSAVKYKEVEPGASELDDAGVLQVIAGLIKQRRDSIEQFKAGGRPELADKEEQEISVLQRYLPKQLTPEELTAAVQASIAEVGAKGPKDMGAVMKNVNPKLQGKAEGKAISEEVKAQLAKLS</sequence>
<evidence type="ECO:0000313" key="1">
    <source>
        <dbReference type="EMBL" id="NOK14732.1"/>
    </source>
</evidence>
<dbReference type="Proteomes" id="UP000563426">
    <property type="component" value="Unassembled WGS sequence"/>
</dbReference>
<dbReference type="PANTHER" id="PTHR28055">
    <property type="entry name" value="ALTERED INHERITANCE OF MITOCHONDRIA PROTEIN 41, MITOCHONDRIAL"/>
    <property type="match status" value="1"/>
</dbReference>
<dbReference type="InterPro" id="IPR003789">
    <property type="entry name" value="Asn/Gln_tRNA_amidoTrase-B-like"/>
</dbReference>
<dbReference type="InterPro" id="IPR042184">
    <property type="entry name" value="YqeY/Aim41_N"/>
</dbReference>
<dbReference type="Pfam" id="PF09424">
    <property type="entry name" value="YqeY"/>
    <property type="match status" value="1"/>
</dbReference>
<dbReference type="RefSeq" id="WP_120529985.1">
    <property type="nucleotide sequence ID" value="NZ_JABFJV010000173.1"/>
</dbReference>
<dbReference type="EMBL" id="JABFJV010000173">
    <property type="protein sequence ID" value="NOK36612.1"/>
    <property type="molecule type" value="Genomic_DNA"/>
</dbReference>
<dbReference type="AlphaFoldDB" id="A0A3A8HF73"/>
<dbReference type="InterPro" id="IPR019004">
    <property type="entry name" value="YqeY/Aim41"/>
</dbReference>
<organism evidence="2 4">
    <name type="scientific">Corallococcus exercitus</name>
    <dbReference type="NCBI Taxonomy" id="2316736"/>
    <lineage>
        <taxon>Bacteria</taxon>
        <taxon>Pseudomonadati</taxon>
        <taxon>Myxococcota</taxon>
        <taxon>Myxococcia</taxon>
        <taxon>Myxococcales</taxon>
        <taxon>Cystobacterineae</taxon>
        <taxon>Myxococcaceae</taxon>
        <taxon>Corallococcus</taxon>
    </lineage>
</organism>
<accession>A0A3A8HF73</accession>
<protein>
    <submittedName>
        <fullName evidence="2">GatB/YqeY domain-containing protein</fullName>
    </submittedName>
</protein>
<dbReference type="Proteomes" id="UP000528460">
    <property type="component" value="Unassembled WGS sequence"/>
</dbReference>
<keyword evidence="4" id="KW-1185">Reference proteome</keyword>
<dbReference type="OrthoDB" id="9788127at2"/>
<proteinExistence type="predicted"/>